<evidence type="ECO:0000313" key="2">
    <source>
        <dbReference type="Proteomes" id="UP000000442"/>
    </source>
</evidence>
<proteinExistence type="predicted"/>
<name>C0QII7_DESAH</name>
<keyword evidence="2" id="KW-1185">Reference proteome</keyword>
<accession>C0QII7</accession>
<dbReference type="KEGG" id="dat:HRM2_48830"/>
<gene>
    <name evidence="1" type="ordered locus">HRM2_48830</name>
</gene>
<sequence length="72" mass="8221">MKKASSLSPQIHRLFFDTPPKGIRKILLGGFILKVGTYYKNGQPTLAETGYHDYVIVENRCWAEGLEFAIYK</sequence>
<dbReference type="Proteomes" id="UP000000442">
    <property type="component" value="Chromosome"/>
</dbReference>
<dbReference type="AlphaFoldDB" id="C0QII7"/>
<dbReference type="STRING" id="177437.HRM2_48830"/>
<reference evidence="1 2" key="1">
    <citation type="journal article" date="2009" name="Environ. Microbiol.">
        <title>Genome sequence of Desulfobacterium autotrophicum HRM2, a marine sulfate reducer oxidizing organic carbon completely to carbon dioxide.</title>
        <authorList>
            <person name="Strittmatter A.W."/>
            <person name="Liesegang H."/>
            <person name="Rabus R."/>
            <person name="Decker I."/>
            <person name="Amann J."/>
            <person name="Andres S."/>
            <person name="Henne A."/>
            <person name="Fricke W.F."/>
            <person name="Martinez-Arias R."/>
            <person name="Bartels D."/>
            <person name="Goesmann A."/>
            <person name="Krause L."/>
            <person name="Puehler A."/>
            <person name="Klenk H.P."/>
            <person name="Richter M."/>
            <person name="Schuler M."/>
            <person name="Gloeckner F.O."/>
            <person name="Meyerdierks A."/>
            <person name="Gottschalk G."/>
            <person name="Amann R."/>
        </authorList>
    </citation>
    <scope>NUCLEOTIDE SEQUENCE [LARGE SCALE GENOMIC DNA]</scope>
    <source>
        <strain evidence="2">ATCC 43914 / DSM 3382 / HRM2</strain>
    </source>
</reference>
<protein>
    <submittedName>
        <fullName evidence="1">Uncharacterized protein</fullName>
    </submittedName>
</protein>
<evidence type="ECO:0000313" key="1">
    <source>
        <dbReference type="EMBL" id="ACN17931.1"/>
    </source>
</evidence>
<dbReference type="HOGENOM" id="CLU_2715736_0_0_7"/>
<dbReference type="EMBL" id="CP001087">
    <property type="protein sequence ID" value="ACN17931.1"/>
    <property type="molecule type" value="Genomic_DNA"/>
</dbReference>
<organism evidence="1 2">
    <name type="scientific">Desulforapulum autotrophicum (strain ATCC 43914 / DSM 3382 / VKM B-1955 / HRM2)</name>
    <name type="common">Desulfobacterium autotrophicum</name>
    <dbReference type="NCBI Taxonomy" id="177437"/>
    <lineage>
        <taxon>Bacteria</taxon>
        <taxon>Pseudomonadati</taxon>
        <taxon>Thermodesulfobacteriota</taxon>
        <taxon>Desulfobacteria</taxon>
        <taxon>Desulfobacterales</taxon>
        <taxon>Desulfobacteraceae</taxon>
        <taxon>Desulforapulum</taxon>
    </lineage>
</organism>